<evidence type="ECO:0000256" key="1">
    <source>
        <dbReference type="ARBA" id="ARBA00004127"/>
    </source>
</evidence>
<dbReference type="GO" id="GO:0005774">
    <property type="term" value="C:vacuolar membrane"/>
    <property type="evidence" value="ECO:0007669"/>
    <property type="project" value="UniProtKB-ARBA"/>
</dbReference>
<feature type="transmembrane region" description="Helical" evidence="10">
    <location>
        <begin position="339"/>
        <end position="360"/>
    </location>
</feature>
<dbReference type="InterPro" id="IPR004837">
    <property type="entry name" value="NaCa_Exmemb"/>
</dbReference>
<reference evidence="14" key="1">
    <citation type="submission" date="2018-06" db="EMBL/GenBank/DDBJ databases">
        <title>Genome assembly of Danube salmon.</title>
        <authorList>
            <person name="Macqueen D.J."/>
            <person name="Gundappa M.K."/>
        </authorList>
    </citation>
    <scope>NUCLEOTIDE SEQUENCE [LARGE SCALE GENOMIC DNA]</scope>
</reference>
<feature type="domain" description="Sodium/calcium exchanger membrane region" evidence="11">
    <location>
        <begin position="312"/>
        <end position="424"/>
    </location>
</feature>
<evidence type="ECO:0000259" key="12">
    <source>
        <dbReference type="Pfam" id="PF03733"/>
    </source>
</evidence>
<feature type="transmembrane region" description="Helical" evidence="10">
    <location>
        <begin position="585"/>
        <end position="608"/>
    </location>
</feature>
<dbReference type="InterPro" id="IPR005185">
    <property type="entry name" value="YccF"/>
</dbReference>
<evidence type="ECO:0000313" key="14">
    <source>
        <dbReference type="Proteomes" id="UP000314982"/>
    </source>
</evidence>
<evidence type="ECO:0000256" key="2">
    <source>
        <dbReference type="ARBA" id="ARBA00022448"/>
    </source>
</evidence>
<keyword evidence="4" id="KW-0597">Phosphoprotein</keyword>
<evidence type="ECO:0000256" key="10">
    <source>
        <dbReference type="SAM" id="Phobius"/>
    </source>
</evidence>
<dbReference type="FunFam" id="1.20.1420.30:FF:000014">
    <property type="entry name" value="Cation/H+ exchanger protein 2"/>
    <property type="match status" value="1"/>
</dbReference>
<keyword evidence="5" id="KW-0109">Calcium transport</keyword>
<dbReference type="GO" id="GO:0012505">
    <property type="term" value="C:endomembrane system"/>
    <property type="evidence" value="ECO:0007669"/>
    <property type="project" value="UniProtKB-SubCell"/>
</dbReference>
<feature type="transmembrane region" description="Helical" evidence="10">
    <location>
        <begin position="310"/>
        <end position="327"/>
    </location>
</feature>
<feature type="domain" description="Sodium/calcium exchanger membrane region" evidence="11">
    <location>
        <begin position="554"/>
        <end position="661"/>
    </location>
</feature>
<evidence type="ECO:0000256" key="6">
    <source>
        <dbReference type="ARBA" id="ARBA00022692"/>
    </source>
</evidence>
<keyword evidence="3" id="KW-0050">Antiport</keyword>
<keyword evidence="9 10" id="KW-0472">Membrane</keyword>
<keyword evidence="5" id="KW-0106">Calcium</keyword>
<proteinExistence type="predicted"/>
<evidence type="ECO:0000256" key="3">
    <source>
        <dbReference type="ARBA" id="ARBA00022449"/>
    </source>
</evidence>
<feature type="transmembrane region" description="Helical" evidence="10">
    <location>
        <begin position="380"/>
        <end position="402"/>
    </location>
</feature>
<dbReference type="InterPro" id="IPR004713">
    <property type="entry name" value="CaH_exchang"/>
</dbReference>
<evidence type="ECO:0000256" key="5">
    <source>
        <dbReference type="ARBA" id="ARBA00022568"/>
    </source>
</evidence>
<protein>
    <submittedName>
        <fullName evidence="13">Uncharacterized protein</fullName>
    </submittedName>
</protein>
<keyword evidence="7 10" id="KW-1133">Transmembrane helix</keyword>
<dbReference type="STRING" id="62062.ENSHHUP00000032824"/>
<dbReference type="Pfam" id="PF03733">
    <property type="entry name" value="YccF"/>
    <property type="match status" value="1"/>
</dbReference>
<dbReference type="GO" id="GO:0015369">
    <property type="term" value="F:calcium:proton antiporter activity"/>
    <property type="evidence" value="ECO:0007669"/>
    <property type="project" value="TreeGrafter"/>
</dbReference>
<comment type="subcellular location">
    <subcellularLocation>
        <location evidence="1">Endomembrane system</location>
        <topology evidence="1">Multi-pass membrane protein</topology>
    </subcellularLocation>
</comment>
<evidence type="ECO:0000259" key="11">
    <source>
        <dbReference type="Pfam" id="PF01699"/>
    </source>
</evidence>
<evidence type="ECO:0000256" key="4">
    <source>
        <dbReference type="ARBA" id="ARBA00022553"/>
    </source>
</evidence>
<feature type="transmembrane region" description="Helical" evidence="10">
    <location>
        <begin position="163"/>
        <end position="189"/>
    </location>
</feature>
<keyword evidence="6 10" id="KW-0812">Transmembrane</keyword>
<dbReference type="GO" id="GO:0006874">
    <property type="term" value="P:intracellular calcium ion homeostasis"/>
    <property type="evidence" value="ECO:0007669"/>
    <property type="project" value="TreeGrafter"/>
</dbReference>
<feature type="transmembrane region" description="Helical" evidence="10">
    <location>
        <begin position="646"/>
        <end position="666"/>
    </location>
</feature>
<dbReference type="PANTHER" id="PTHR31503:SF10">
    <property type="entry name" value="VNX1 PROTEIN"/>
    <property type="match status" value="1"/>
</dbReference>
<feature type="transmembrane region" description="Helical" evidence="10">
    <location>
        <begin position="614"/>
        <end position="639"/>
    </location>
</feature>
<dbReference type="InterPro" id="IPR044880">
    <property type="entry name" value="NCX_ion-bd_dom_sf"/>
</dbReference>
<keyword evidence="2" id="KW-0813">Transport</keyword>
<accession>A0A4W5M4Q3</accession>
<feature type="transmembrane region" description="Helical" evidence="10">
    <location>
        <begin position="201"/>
        <end position="227"/>
    </location>
</feature>
<sequence length="672" mass="74298">RCYCKPTVTMRSLGTEKQVRGTLDHSPWDRDPRGGHLHGPLCDRLCVASLHSELRDACTPSLFPSLLPGPGVYTPKCPSTHTRLSAHASDDVWEDATNKTTIRAENEVEANKLANNYRFGFRKWKSHVTERPFEDRSDVVKELYSELNVIKPHTGHLITCGNVVYVLLFGWWVSLVYLLVSILMFITIIEVPYGMNIHYTYVWLLLGYPLLAVVHSLACLISWLLVFTIPVAKMNARTLASVLLMPPENLSPQGCETRALLCCYHAVNWYYYKYTVDGINVFAVNLLPLVIVSLVIGYVDKGNQFASSEVKFATAVCSIIPLSYYIGMGIASISAQSNFAVGAVVNATFGSITEMTFYITALLRGHRAGNACLQEIVKSALTGTLLGCILFIPGICMIIGGLRHREQRFNSRSAGVSSALLFISVGGESRPPHHQPLHPSLLLTLYPRPSTLNHNSPPLTPNSVLTLYSRPSILNHNSPPLTPNSVLTLYPRPSILNHNSPPLTPNSVLTLYPRPSILNHNSPPLTPNSVLTLYSRPSILNLIPTYPQKCFIPLYFIGVTVLAMVPEIPEIVNGIQFALQNNISLSLEVGSCIAVQVCMLQIPLLVLFNAFYDVGFVLIFCDLHLWASIFSVVLVNYIFMDGKSDYFQGTALVVVYLILLASYFFAPSPAGC</sequence>
<keyword evidence="8" id="KW-0406">Ion transport</keyword>
<dbReference type="Gene3D" id="1.20.1420.30">
    <property type="entry name" value="NCX, central ion-binding region"/>
    <property type="match status" value="2"/>
</dbReference>
<evidence type="ECO:0000256" key="7">
    <source>
        <dbReference type="ARBA" id="ARBA00022989"/>
    </source>
</evidence>
<evidence type="ECO:0000256" key="8">
    <source>
        <dbReference type="ARBA" id="ARBA00023065"/>
    </source>
</evidence>
<name>A0A4W5M4Q3_9TELE</name>
<reference evidence="13" key="2">
    <citation type="submission" date="2025-08" db="UniProtKB">
        <authorList>
            <consortium name="Ensembl"/>
        </authorList>
    </citation>
    <scope>IDENTIFICATION</scope>
</reference>
<keyword evidence="14" id="KW-1185">Reference proteome</keyword>
<dbReference type="PANTHER" id="PTHR31503">
    <property type="entry name" value="VACUOLAR CALCIUM ION TRANSPORTER"/>
    <property type="match status" value="1"/>
</dbReference>
<organism evidence="13 14">
    <name type="scientific">Hucho hucho</name>
    <name type="common">huchen</name>
    <dbReference type="NCBI Taxonomy" id="62062"/>
    <lineage>
        <taxon>Eukaryota</taxon>
        <taxon>Metazoa</taxon>
        <taxon>Chordata</taxon>
        <taxon>Craniata</taxon>
        <taxon>Vertebrata</taxon>
        <taxon>Euteleostomi</taxon>
        <taxon>Actinopterygii</taxon>
        <taxon>Neopterygii</taxon>
        <taxon>Teleostei</taxon>
        <taxon>Protacanthopterygii</taxon>
        <taxon>Salmoniformes</taxon>
        <taxon>Salmonidae</taxon>
        <taxon>Salmoninae</taxon>
        <taxon>Hucho</taxon>
    </lineage>
</organism>
<feature type="domain" description="Inner membrane component" evidence="12">
    <location>
        <begin position="160"/>
        <end position="199"/>
    </location>
</feature>
<reference evidence="13" key="3">
    <citation type="submission" date="2025-09" db="UniProtKB">
        <authorList>
            <consortium name="Ensembl"/>
        </authorList>
    </citation>
    <scope>IDENTIFICATION</scope>
</reference>
<dbReference type="GeneTree" id="ENSGT00390000016897"/>
<evidence type="ECO:0000256" key="9">
    <source>
        <dbReference type="ARBA" id="ARBA00023136"/>
    </source>
</evidence>
<feature type="transmembrane region" description="Helical" evidence="10">
    <location>
        <begin position="279"/>
        <end position="298"/>
    </location>
</feature>
<dbReference type="Proteomes" id="UP000314982">
    <property type="component" value="Unassembled WGS sequence"/>
</dbReference>
<dbReference type="Ensembl" id="ENSHHUT00000034162.1">
    <property type="protein sequence ID" value="ENSHHUP00000032824.1"/>
    <property type="gene ID" value="ENSHHUG00000020747.1"/>
</dbReference>
<dbReference type="AlphaFoldDB" id="A0A4W5M4Q3"/>
<evidence type="ECO:0000313" key="13">
    <source>
        <dbReference type="Ensembl" id="ENSHHUP00000032824.1"/>
    </source>
</evidence>
<dbReference type="Pfam" id="PF01699">
    <property type="entry name" value="Na_Ca_ex"/>
    <property type="match status" value="2"/>
</dbReference>